<feature type="transmembrane region" description="Helical" evidence="9">
    <location>
        <begin position="391"/>
        <end position="413"/>
    </location>
</feature>
<dbReference type="RefSeq" id="WP_121917159.1">
    <property type="nucleotide sequence ID" value="NZ_REFV01000006.1"/>
</dbReference>
<comment type="similarity">
    <text evidence="2 9">Belongs to the ADP/ATP translocase tlc family.</text>
</comment>
<accession>A0A3M0G3G1</accession>
<evidence type="ECO:0000256" key="3">
    <source>
        <dbReference type="ARBA" id="ARBA00022448"/>
    </source>
</evidence>
<proteinExistence type="inferred from homology"/>
<organism evidence="10 11">
    <name type="scientific">Dokdonia sinensis</name>
    <dbReference type="NCBI Taxonomy" id="2479847"/>
    <lineage>
        <taxon>Bacteria</taxon>
        <taxon>Pseudomonadati</taxon>
        <taxon>Bacteroidota</taxon>
        <taxon>Flavobacteriia</taxon>
        <taxon>Flavobacteriales</taxon>
        <taxon>Flavobacteriaceae</taxon>
        <taxon>Dokdonia</taxon>
    </lineage>
</organism>
<dbReference type="AlphaFoldDB" id="A0A3M0G3G1"/>
<keyword evidence="6 9" id="KW-0067">ATP-binding</keyword>
<dbReference type="Gene3D" id="1.20.1250.20">
    <property type="entry name" value="MFS general substrate transporter like domains"/>
    <property type="match status" value="1"/>
</dbReference>
<evidence type="ECO:0000256" key="1">
    <source>
        <dbReference type="ARBA" id="ARBA00004141"/>
    </source>
</evidence>
<feature type="transmembrane region" description="Helical" evidence="9">
    <location>
        <begin position="233"/>
        <end position="250"/>
    </location>
</feature>
<comment type="caution">
    <text evidence="10">The sequence shown here is derived from an EMBL/GenBank/DDBJ whole genome shotgun (WGS) entry which is preliminary data.</text>
</comment>
<evidence type="ECO:0000256" key="2">
    <source>
        <dbReference type="ARBA" id="ARBA00007127"/>
    </source>
</evidence>
<keyword evidence="4 9" id="KW-0812">Transmembrane</keyword>
<keyword evidence="5 9" id="KW-0547">Nucleotide-binding</keyword>
<dbReference type="SUPFAM" id="SSF103473">
    <property type="entry name" value="MFS general substrate transporter"/>
    <property type="match status" value="1"/>
</dbReference>
<dbReference type="Pfam" id="PF03219">
    <property type="entry name" value="TLC"/>
    <property type="match status" value="1"/>
</dbReference>
<feature type="transmembrane region" description="Helical" evidence="9">
    <location>
        <begin position="114"/>
        <end position="135"/>
    </location>
</feature>
<name>A0A3M0G3G1_9FLAO</name>
<feature type="transmembrane region" description="Helical" evidence="9">
    <location>
        <begin position="53"/>
        <end position="72"/>
    </location>
</feature>
<dbReference type="GO" id="GO:0005524">
    <property type="term" value="F:ATP binding"/>
    <property type="evidence" value="ECO:0007669"/>
    <property type="project" value="UniProtKB-KW"/>
</dbReference>
<keyword evidence="7 9" id="KW-1133">Transmembrane helix</keyword>
<dbReference type="PANTHER" id="PTHR31187">
    <property type="match status" value="1"/>
</dbReference>
<feature type="transmembrane region" description="Helical" evidence="9">
    <location>
        <begin position="364"/>
        <end position="385"/>
    </location>
</feature>
<evidence type="ECO:0000256" key="4">
    <source>
        <dbReference type="ARBA" id="ARBA00022692"/>
    </source>
</evidence>
<dbReference type="InterPro" id="IPR004667">
    <property type="entry name" value="ADP_ATP_car_bac_type"/>
</dbReference>
<feature type="transmembrane region" description="Helical" evidence="9">
    <location>
        <begin position="297"/>
        <end position="320"/>
    </location>
</feature>
<evidence type="ECO:0000313" key="11">
    <source>
        <dbReference type="Proteomes" id="UP000281985"/>
    </source>
</evidence>
<dbReference type="SUPFAM" id="SSF48371">
    <property type="entry name" value="ARM repeat"/>
    <property type="match status" value="1"/>
</dbReference>
<feature type="transmembrane region" description="Helical" evidence="9">
    <location>
        <begin position="147"/>
        <end position="165"/>
    </location>
</feature>
<comment type="subcellular location">
    <subcellularLocation>
        <location evidence="1 9">Membrane</location>
        <topology evidence="1 9">Multi-pass membrane protein</topology>
    </subcellularLocation>
</comment>
<dbReference type="EMBL" id="REFV01000006">
    <property type="protein sequence ID" value="RMB59521.1"/>
    <property type="molecule type" value="Genomic_DNA"/>
</dbReference>
<dbReference type="Gene3D" id="1.25.10.10">
    <property type="entry name" value="Leucine-rich Repeat Variant"/>
    <property type="match status" value="1"/>
</dbReference>
<evidence type="ECO:0000256" key="9">
    <source>
        <dbReference type="RuleBase" id="RU363121"/>
    </source>
</evidence>
<evidence type="ECO:0000256" key="5">
    <source>
        <dbReference type="ARBA" id="ARBA00022741"/>
    </source>
</evidence>
<keyword evidence="11" id="KW-1185">Reference proteome</keyword>
<gene>
    <name evidence="10" type="ORF">EAX61_08025</name>
</gene>
<dbReference type="Proteomes" id="UP000281985">
    <property type="component" value="Unassembled WGS sequence"/>
</dbReference>
<dbReference type="GO" id="GO:0016020">
    <property type="term" value="C:membrane"/>
    <property type="evidence" value="ECO:0007669"/>
    <property type="project" value="UniProtKB-SubCell"/>
</dbReference>
<dbReference type="GO" id="GO:0005471">
    <property type="term" value="F:ATP:ADP antiporter activity"/>
    <property type="evidence" value="ECO:0007669"/>
    <property type="project" value="InterPro"/>
</dbReference>
<keyword evidence="8 9" id="KW-0472">Membrane</keyword>
<evidence type="ECO:0000313" key="10">
    <source>
        <dbReference type="EMBL" id="RMB59521.1"/>
    </source>
</evidence>
<dbReference type="InterPro" id="IPR036259">
    <property type="entry name" value="MFS_trans_sf"/>
</dbReference>
<feature type="transmembrane region" description="Helical" evidence="9">
    <location>
        <begin position="21"/>
        <end position="41"/>
    </location>
</feature>
<feature type="transmembrane region" description="Helical" evidence="9">
    <location>
        <begin position="177"/>
        <end position="197"/>
    </location>
</feature>
<evidence type="ECO:0000256" key="7">
    <source>
        <dbReference type="ARBA" id="ARBA00022989"/>
    </source>
</evidence>
<sequence>MLKRLYKKAFDIRDGEITISFFMQLYIFLVITVLLIVKPSVNALFLSALGADSLPYGYLLVAIVAILSSYFYNKAIRKYSFRRVATISLLSFALLFIFLSVALHLRFLEVWVLYFYYVLISLFAVVITSQFWILANMVYNAREAKRLFGFIGAGAIAGGIFGGYLTTLVSANFGNKVSIFIAAILTLGCIPILFRIWKMRLKELSVYARKKKIHEESTPDTHAFQLILRSKHLLYTALIIGVGVLVAKLVDFQFSDFAHRAIPDSDELASFLGFWFSTFNVIALLIQLFATNRVLGYLGVTSTMLILPLGIALGCLLFITVPELWVLIIIKGLDGSFKQSINKAAAELSILPIPYAIKNQAKSFIDIVVDSVATGLAGFLLIFGIRGMELGTLFVSVLILLFLFVWLILIYKLRDAYFSSFRKNLESLVEDKIKNKSRRETTITSARRVLSQGNESEILILLDRIGTTKLKPLQNQIIELLDHPSTAVKLAAIDQLYSYREGTAVRKVQSFLKLKNDDLTIGALQYLLHHTKIDDRNIFRDYLDHKDPSVARAALLCLAKDAQTNKRLGIEFDLLKRIKQRIDILSTPEGLENVEETEELLLTIAYARVKDYYYFISIHFGNKNDAVVKSAIKAAGITADPVFIHKLLPFLEFKKFRKRAIKSLTAYGPEITTAILKLENDEVFNTEVRRYLPKVVASFNTQDSVRVLYKFLLSKDVITRRHASKSLQKLQRTNANINIDRRRITKLILSESQFYQDTIVALATFSQLLNNTELSKEITDQETEILVARETIVQVLRDQLNQSLDSVFTLLSLRYNQEDIKAAYFGVKSNDKEAKINAIEFLDNLLHIKLKSNILPLLEYTVIEDNDIQVASFDLEIENESKIIKSLLANRGKRMKLALLNLIIHLQDSQYLQQISRLQYHEDKQIRKLAKRAVTALNAENK</sequence>
<dbReference type="OrthoDB" id="1132709at2"/>
<dbReference type="PANTHER" id="PTHR31187:SF1">
    <property type="entry name" value="ADP,ATP CARRIER PROTEIN 1"/>
    <property type="match status" value="1"/>
</dbReference>
<dbReference type="CDD" id="cd06174">
    <property type="entry name" value="MFS"/>
    <property type="match status" value="1"/>
</dbReference>
<feature type="transmembrane region" description="Helical" evidence="9">
    <location>
        <begin position="270"/>
        <end position="290"/>
    </location>
</feature>
<feature type="transmembrane region" description="Helical" evidence="9">
    <location>
        <begin position="84"/>
        <end position="108"/>
    </location>
</feature>
<keyword evidence="3 9" id="KW-0813">Transport</keyword>
<dbReference type="InterPro" id="IPR016024">
    <property type="entry name" value="ARM-type_fold"/>
</dbReference>
<reference evidence="10 11" key="1">
    <citation type="submission" date="2018-10" db="EMBL/GenBank/DDBJ databases">
        <title>Dokdonia luteus sp. nov., isolated from sea water.</title>
        <authorList>
            <person name="Zhou L.Y."/>
            <person name="Du Z.J."/>
        </authorList>
    </citation>
    <scope>NUCLEOTIDE SEQUENCE [LARGE SCALE GENOMIC DNA]</scope>
    <source>
        <strain evidence="10 11">SH27</strain>
    </source>
</reference>
<protein>
    <recommendedName>
        <fullName evidence="9">ADP,ATP carrier protein</fullName>
    </recommendedName>
</protein>
<evidence type="ECO:0000256" key="8">
    <source>
        <dbReference type="ARBA" id="ARBA00023136"/>
    </source>
</evidence>
<evidence type="ECO:0000256" key="6">
    <source>
        <dbReference type="ARBA" id="ARBA00022840"/>
    </source>
</evidence>
<dbReference type="InterPro" id="IPR011989">
    <property type="entry name" value="ARM-like"/>
</dbReference>